<comment type="caution">
    <text evidence="1">The sequence shown here is derived from an EMBL/GenBank/DDBJ whole genome shotgun (WGS) entry which is preliminary data.</text>
</comment>
<dbReference type="HOGENOM" id="CLU_3293672_0_0_4"/>
<organism evidence="1 2">
    <name type="scientific">Parasutterella excrementihominis YIT 11859</name>
    <dbReference type="NCBI Taxonomy" id="762966"/>
    <lineage>
        <taxon>Bacteria</taxon>
        <taxon>Pseudomonadati</taxon>
        <taxon>Pseudomonadota</taxon>
        <taxon>Betaproteobacteria</taxon>
        <taxon>Burkholderiales</taxon>
        <taxon>Sutterellaceae</taxon>
        <taxon>Parasutterella</taxon>
    </lineage>
</organism>
<reference evidence="1 2" key="1">
    <citation type="submission" date="2011-02" db="EMBL/GenBank/DDBJ databases">
        <authorList>
            <person name="Weinstock G."/>
            <person name="Sodergren E."/>
            <person name="Clifton S."/>
            <person name="Fulton L."/>
            <person name="Fulton B."/>
            <person name="Courtney L."/>
            <person name="Fronick C."/>
            <person name="Harrison M."/>
            <person name="Strong C."/>
            <person name="Farmer C."/>
            <person name="Delahaunty K."/>
            <person name="Markovic C."/>
            <person name="Hall O."/>
            <person name="Minx P."/>
            <person name="Tomlinson C."/>
            <person name="Mitreva M."/>
            <person name="Hou S."/>
            <person name="Chen J."/>
            <person name="Wollam A."/>
            <person name="Pepin K.H."/>
            <person name="Johnson M."/>
            <person name="Bhonagiri V."/>
            <person name="Zhang X."/>
            <person name="Suruliraj S."/>
            <person name="Warren W."/>
            <person name="Chinwalla A."/>
            <person name="Mardis E.R."/>
            <person name="Wilson R.K."/>
        </authorList>
    </citation>
    <scope>NUCLEOTIDE SEQUENCE [LARGE SCALE GENOMIC DNA]</scope>
    <source>
        <strain evidence="1 2">YIT 11859</strain>
    </source>
</reference>
<dbReference type="EMBL" id="AFBP01000014">
    <property type="protein sequence ID" value="EGG56717.1"/>
    <property type="molecule type" value="Genomic_DNA"/>
</dbReference>
<sequence>MGFYPAQEVPSAAMMSNQPPNLFYCSTSLAKIAVEGNEKI</sequence>
<gene>
    <name evidence="1" type="ORF">HMPREF9439_00647</name>
</gene>
<accession>F3QIA0</accession>
<evidence type="ECO:0000313" key="1">
    <source>
        <dbReference type="EMBL" id="EGG56717.1"/>
    </source>
</evidence>
<dbReference type="AlphaFoldDB" id="F3QIA0"/>
<evidence type="ECO:0000313" key="2">
    <source>
        <dbReference type="Proteomes" id="UP000005156"/>
    </source>
</evidence>
<proteinExistence type="predicted"/>
<name>F3QIA0_9BURK</name>
<dbReference type="Proteomes" id="UP000005156">
    <property type="component" value="Unassembled WGS sequence"/>
</dbReference>
<keyword evidence="2" id="KW-1185">Reference proteome</keyword>
<protein>
    <submittedName>
        <fullName evidence="1">Uncharacterized protein</fullName>
    </submittedName>
</protein>